<feature type="domain" description="Anaphase-promoting complex subunit 4-like WD40" evidence="2">
    <location>
        <begin position="433"/>
        <end position="508"/>
    </location>
</feature>
<dbReference type="PANTHER" id="PTHR19879">
    <property type="entry name" value="TRANSCRIPTION INITIATION FACTOR TFIID"/>
    <property type="match status" value="1"/>
</dbReference>
<keyword evidence="1" id="KW-0853">WD repeat</keyword>
<dbReference type="AlphaFoldDB" id="A0AAU9IXT2"/>
<accession>A0AAU9IXT2</accession>
<keyword evidence="4" id="KW-1185">Reference proteome</keyword>
<dbReference type="SUPFAM" id="SSF141571">
    <property type="entry name" value="Pentapeptide repeat-like"/>
    <property type="match status" value="1"/>
</dbReference>
<name>A0AAU9IXT2_9CILI</name>
<dbReference type="Gene3D" id="2.130.10.10">
    <property type="entry name" value="YVTN repeat-like/Quinoprotein amine dehydrogenase"/>
    <property type="match status" value="1"/>
</dbReference>
<dbReference type="EMBL" id="CAJZBQ010000016">
    <property type="protein sequence ID" value="CAG9316495.1"/>
    <property type="molecule type" value="Genomic_DNA"/>
</dbReference>
<proteinExistence type="predicted"/>
<evidence type="ECO:0000259" key="2">
    <source>
        <dbReference type="Pfam" id="PF12894"/>
    </source>
</evidence>
<dbReference type="PANTHER" id="PTHR19879:SF9">
    <property type="entry name" value="TRANSCRIPTION INITIATION FACTOR TFIID SUBUNIT 5"/>
    <property type="match status" value="1"/>
</dbReference>
<protein>
    <recommendedName>
        <fullName evidence="2">Anaphase-promoting complex subunit 4-like WD40 domain-containing protein</fullName>
    </recommendedName>
</protein>
<dbReference type="SUPFAM" id="SSF50978">
    <property type="entry name" value="WD40 repeat-like"/>
    <property type="match status" value="1"/>
</dbReference>
<dbReference type="InterPro" id="IPR024977">
    <property type="entry name" value="Apc4-like_WD40_dom"/>
</dbReference>
<dbReference type="Proteomes" id="UP001162131">
    <property type="component" value="Unassembled WGS sequence"/>
</dbReference>
<dbReference type="InterPro" id="IPR001680">
    <property type="entry name" value="WD40_rpt"/>
</dbReference>
<dbReference type="Gene3D" id="2.160.20.80">
    <property type="entry name" value="E3 ubiquitin-protein ligase SopA"/>
    <property type="match status" value="1"/>
</dbReference>
<sequence>MEIVCSEIGCTSSPFIKCFCSDELLFFCKTHMMDHINNVNKPHCYEKIKILSQEETKNDRIKAFKDVYNNLHSIKSKLTQKVEALYQPKINKLYGKIDSDIEEVSSILEYLETDQNQNFYENFRCTFEESLSKYQNNSKLSDNEVNFIEDFAILTKENAWRYQIGEEEKDSDYRKLISETTPFKLDELYSYAILRFLDYFEAGTLSNSFFNLTNFCDKEKILLYTVEKLTDDHKKLLYNIVLMTRWNKNLAQAGSNSMSILIKAEHRFDREDLSGICIPQANLSNGVFYKTNFSKADLSNCVLSCAQFLDVTLNRTALPKIKPNKEFPRIKVYSVAISHNGAWVAICQYDRITIYDAYTSKKQKECYEQSINDFLQVVSWSYDDRFIASCDWLGTVFIWEWDDSSEFSQLISKIMPAQGSLTKVLWAPNDYRIASCRTNGTIKIWDAFTNETIFEDQDVLITVLAWSSSGKYLAYYCANEIIRILDSETRRKDFNIKTSKLYALEWIYNEKYLYKLKKLLLISKKLLSLCQNYSASNLDLCQKIFAFKITFTRKKLSNLLCLLS</sequence>
<evidence type="ECO:0000256" key="1">
    <source>
        <dbReference type="PROSITE-ProRule" id="PRU00221"/>
    </source>
</evidence>
<dbReference type="Pfam" id="PF12894">
    <property type="entry name" value="ANAPC4_WD40"/>
    <property type="match status" value="1"/>
</dbReference>
<organism evidence="3 4">
    <name type="scientific">Blepharisma stoltei</name>
    <dbReference type="NCBI Taxonomy" id="1481888"/>
    <lineage>
        <taxon>Eukaryota</taxon>
        <taxon>Sar</taxon>
        <taxon>Alveolata</taxon>
        <taxon>Ciliophora</taxon>
        <taxon>Postciliodesmatophora</taxon>
        <taxon>Heterotrichea</taxon>
        <taxon>Heterotrichida</taxon>
        <taxon>Blepharismidae</taxon>
        <taxon>Blepharisma</taxon>
    </lineage>
</organism>
<dbReference type="PROSITE" id="PS50082">
    <property type="entry name" value="WD_REPEATS_2"/>
    <property type="match status" value="1"/>
</dbReference>
<comment type="caution">
    <text evidence="3">The sequence shown here is derived from an EMBL/GenBank/DDBJ whole genome shotgun (WGS) entry which is preliminary data.</text>
</comment>
<dbReference type="SMART" id="SM00320">
    <property type="entry name" value="WD40"/>
    <property type="match status" value="4"/>
</dbReference>
<dbReference type="Pfam" id="PF00805">
    <property type="entry name" value="Pentapeptide"/>
    <property type="match status" value="1"/>
</dbReference>
<dbReference type="InterPro" id="IPR001646">
    <property type="entry name" value="5peptide_repeat"/>
</dbReference>
<reference evidence="3" key="1">
    <citation type="submission" date="2021-09" db="EMBL/GenBank/DDBJ databases">
        <authorList>
            <consortium name="AG Swart"/>
            <person name="Singh M."/>
            <person name="Singh A."/>
            <person name="Seah K."/>
            <person name="Emmerich C."/>
        </authorList>
    </citation>
    <scope>NUCLEOTIDE SEQUENCE</scope>
    <source>
        <strain evidence="3">ATCC30299</strain>
    </source>
</reference>
<feature type="repeat" description="WD" evidence="1">
    <location>
        <begin position="414"/>
        <end position="455"/>
    </location>
</feature>
<evidence type="ECO:0000313" key="3">
    <source>
        <dbReference type="EMBL" id="CAG9316495.1"/>
    </source>
</evidence>
<dbReference type="InterPro" id="IPR015943">
    <property type="entry name" value="WD40/YVTN_repeat-like_dom_sf"/>
</dbReference>
<dbReference type="InterPro" id="IPR036322">
    <property type="entry name" value="WD40_repeat_dom_sf"/>
</dbReference>
<dbReference type="Pfam" id="PF00400">
    <property type="entry name" value="WD40"/>
    <property type="match status" value="1"/>
</dbReference>
<evidence type="ECO:0000313" key="4">
    <source>
        <dbReference type="Proteomes" id="UP001162131"/>
    </source>
</evidence>
<gene>
    <name evidence="3" type="ORF">BSTOLATCC_MIC16606</name>
</gene>